<dbReference type="GO" id="GO:0004252">
    <property type="term" value="F:serine-type endopeptidase activity"/>
    <property type="evidence" value="ECO:0007669"/>
    <property type="project" value="InterPro"/>
</dbReference>
<dbReference type="SMART" id="SM00020">
    <property type="entry name" value="Tryp_SPc"/>
    <property type="match status" value="1"/>
</dbReference>
<dbReference type="GO" id="GO:0006508">
    <property type="term" value="P:proteolysis"/>
    <property type="evidence" value="ECO:0007669"/>
    <property type="project" value="UniProtKB-KW"/>
</dbReference>
<organism evidence="7 8">
    <name type="scientific">Aphidius gifuensis</name>
    <name type="common">Parasitoid wasp</name>
    <dbReference type="NCBI Taxonomy" id="684658"/>
    <lineage>
        <taxon>Eukaryota</taxon>
        <taxon>Metazoa</taxon>
        <taxon>Ecdysozoa</taxon>
        <taxon>Arthropoda</taxon>
        <taxon>Hexapoda</taxon>
        <taxon>Insecta</taxon>
        <taxon>Pterygota</taxon>
        <taxon>Neoptera</taxon>
        <taxon>Endopterygota</taxon>
        <taxon>Hymenoptera</taxon>
        <taxon>Apocrita</taxon>
        <taxon>Ichneumonoidea</taxon>
        <taxon>Braconidae</taxon>
        <taxon>Aphidiinae</taxon>
        <taxon>Aphidius</taxon>
    </lineage>
</organism>
<comment type="similarity">
    <text evidence="1">Belongs to the peptidase S1 family.</text>
</comment>
<dbReference type="PANTHER" id="PTHR24276:SF91">
    <property type="entry name" value="AT26814P-RELATED"/>
    <property type="match status" value="1"/>
</dbReference>
<evidence type="ECO:0000313" key="8">
    <source>
        <dbReference type="Proteomes" id="UP000639338"/>
    </source>
</evidence>
<dbReference type="PRINTS" id="PR00722">
    <property type="entry name" value="CHYMOTRYPSIN"/>
</dbReference>
<sequence length="256" mass="28915">MMILCWITYFSILISVVYGNFARKIYGGKLIRIYLAPYVVSIQVRNHHICGGSIISDKYVLTAANCVLAEENVVYGNIQVLAGTHDITDSQYGQIHKVSNVIFHEFYNPRDNWINDIAILKLETPIVIQLAYRELVRLPLRKCLGNRYHTSGWGIDPITHDLSTYLQRISIHTVKSTICRSKYSGLLIDFTTQHCFFPSLSSTGLSPGAGGSPIMYGRQIAGIISFDSLDVNDPAVYTDVVGYKYWMEQMKAKTIY</sequence>
<accession>A0A835CLJ3</accession>
<dbReference type="InterPro" id="IPR009003">
    <property type="entry name" value="Peptidase_S1_PA"/>
</dbReference>
<keyword evidence="8" id="KW-1185">Reference proteome</keyword>
<dbReference type="Gene3D" id="2.40.10.10">
    <property type="entry name" value="Trypsin-like serine proteases"/>
    <property type="match status" value="1"/>
</dbReference>
<evidence type="ECO:0000256" key="5">
    <source>
        <dbReference type="ARBA" id="ARBA00023157"/>
    </source>
</evidence>
<dbReference type="InterPro" id="IPR043504">
    <property type="entry name" value="Peptidase_S1_PA_chymotrypsin"/>
</dbReference>
<dbReference type="InterPro" id="IPR050430">
    <property type="entry name" value="Peptidase_S1"/>
</dbReference>
<gene>
    <name evidence="7" type="ORF">HCN44_003156</name>
</gene>
<keyword evidence="4" id="KW-0720">Serine protease</keyword>
<comment type="caution">
    <text evidence="7">The sequence shown here is derived from an EMBL/GenBank/DDBJ whole genome shotgun (WGS) entry which is preliminary data.</text>
</comment>
<dbReference type="OrthoDB" id="8189841at2759"/>
<evidence type="ECO:0000256" key="4">
    <source>
        <dbReference type="ARBA" id="ARBA00022825"/>
    </source>
</evidence>
<dbReference type="Pfam" id="PF00089">
    <property type="entry name" value="Trypsin"/>
    <property type="match status" value="1"/>
</dbReference>
<dbReference type="CDD" id="cd00190">
    <property type="entry name" value="Tryp_SPc"/>
    <property type="match status" value="1"/>
</dbReference>
<dbReference type="EMBL" id="JACMRX010000006">
    <property type="protein sequence ID" value="KAF7987394.1"/>
    <property type="molecule type" value="Genomic_DNA"/>
</dbReference>
<dbReference type="SUPFAM" id="SSF50494">
    <property type="entry name" value="Trypsin-like serine proteases"/>
    <property type="match status" value="1"/>
</dbReference>
<proteinExistence type="inferred from homology"/>
<protein>
    <recommendedName>
        <fullName evidence="6">Peptidase S1 domain-containing protein</fullName>
    </recommendedName>
</protein>
<feature type="domain" description="Peptidase S1" evidence="6">
    <location>
        <begin position="25"/>
        <end position="252"/>
    </location>
</feature>
<keyword evidence="5" id="KW-1015">Disulfide bond</keyword>
<evidence type="ECO:0000313" key="7">
    <source>
        <dbReference type="EMBL" id="KAF7987394.1"/>
    </source>
</evidence>
<keyword evidence="2" id="KW-0645">Protease</keyword>
<dbReference type="FunFam" id="2.40.10.10:FF:000068">
    <property type="entry name" value="transmembrane protease serine 2"/>
    <property type="match status" value="1"/>
</dbReference>
<dbReference type="Proteomes" id="UP000639338">
    <property type="component" value="Unassembled WGS sequence"/>
</dbReference>
<evidence type="ECO:0000256" key="2">
    <source>
        <dbReference type="ARBA" id="ARBA00022670"/>
    </source>
</evidence>
<dbReference type="InterPro" id="IPR001314">
    <property type="entry name" value="Peptidase_S1A"/>
</dbReference>
<reference evidence="7 8" key="1">
    <citation type="submission" date="2020-08" db="EMBL/GenBank/DDBJ databases">
        <title>Aphidius gifuensis genome sequencing and assembly.</title>
        <authorList>
            <person name="Du Z."/>
        </authorList>
    </citation>
    <scope>NUCLEOTIDE SEQUENCE [LARGE SCALE GENOMIC DNA]</scope>
    <source>
        <strain evidence="7">YNYX2018</strain>
        <tissue evidence="7">Adults</tissue>
    </source>
</reference>
<dbReference type="PANTHER" id="PTHR24276">
    <property type="entry name" value="POLYSERASE-RELATED"/>
    <property type="match status" value="1"/>
</dbReference>
<evidence type="ECO:0000259" key="6">
    <source>
        <dbReference type="PROSITE" id="PS50240"/>
    </source>
</evidence>
<dbReference type="AlphaFoldDB" id="A0A835CLJ3"/>
<dbReference type="PROSITE" id="PS50240">
    <property type="entry name" value="TRYPSIN_DOM"/>
    <property type="match status" value="1"/>
</dbReference>
<dbReference type="InterPro" id="IPR001254">
    <property type="entry name" value="Trypsin_dom"/>
</dbReference>
<evidence type="ECO:0000256" key="1">
    <source>
        <dbReference type="ARBA" id="ARBA00007664"/>
    </source>
</evidence>
<name>A0A835CLJ3_APHGI</name>
<evidence type="ECO:0000256" key="3">
    <source>
        <dbReference type="ARBA" id="ARBA00022801"/>
    </source>
</evidence>
<keyword evidence="3" id="KW-0378">Hydrolase</keyword>